<proteinExistence type="predicted"/>
<evidence type="ECO:0000313" key="6">
    <source>
        <dbReference type="Proteomes" id="UP000192578"/>
    </source>
</evidence>
<evidence type="ECO:0000256" key="1">
    <source>
        <dbReference type="ARBA" id="ARBA00022729"/>
    </source>
</evidence>
<evidence type="ECO:0000256" key="2">
    <source>
        <dbReference type="ARBA" id="ARBA00023180"/>
    </source>
</evidence>
<dbReference type="EMBL" id="MTYJ01000153">
    <property type="protein sequence ID" value="OQV12111.1"/>
    <property type="molecule type" value="Genomic_DNA"/>
</dbReference>
<feature type="signal peptide" evidence="4">
    <location>
        <begin position="1"/>
        <end position="23"/>
    </location>
</feature>
<dbReference type="GO" id="GO:0032222">
    <property type="term" value="P:regulation of synaptic transmission, cholinergic"/>
    <property type="evidence" value="ECO:0007669"/>
    <property type="project" value="InterPro"/>
</dbReference>
<keyword evidence="2" id="KW-0325">Glycoprotein</keyword>
<dbReference type="Gene3D" id="2.10.60.10">
    <property type="entry name" value="CD59"/>
    <property type="match status" value="1"/>
</dbReference>
<keyword evidence="3" id="KW-0812">Transmembrane</keyword>
<dbReference type="OrthoDB" id="6249205at2759"/>
<reference evidence="6" key="1">
    <citation type="submission" date="2017-01" db="EMBL/GenBank/DDBJ databases">
        <title>Comparative genomics of anhydrobiosis in the tardigrade Hypsibius dujardini.</title>
        <authorList>
            <person name="Yoshida Y."/>
            <person name="Koutsovoulos G."/>
            <person name="Laetsch D."/>
            <person name="Stevens L."/>
            <person name="Kumar S."/>
            <person name="Horikawa D."/>
            <person name="Ishino K."/>
            <person name="Komine S."/>
            <person name="Tomita M."/>
            <person name="Blaxter M."/>
            <person name="Arakawa K."/>
        </authorList>
    </citation>
    <scope>NUCLEOTIDE SEQUENCE [LARGE SCALE GENOMIC DNA]</scope>
    <source>
        <strain evidence="6">Z151</strain>
    </source>
</reference>
<dbReference type="AlphaFoldDB" id="A0A1W0WA90"/>
<dbReference type="PANTHER" id="PTHR33562:SF28">
    <property type="entry name" value="PROTEIN QUIVER"/>
    <property type="match status" value="1"/>
</dbReference>
<protein>
    <recommendedName>
        <fullName evidence="7">Protein sleepless</fullName>
    </recommendedName>
</protein>
<dbReference type="InterPro" id="IPR050975">
    <property type="entry name" value="Sleep_regulator"/>
</dbReference>
<keyword evidence="3" id="KW-0472">Membrane</keyword>
<dbReference type="InterPro" id="IPR045860">
    <property type="entry name" value="Snake_toxin-like_sf"/>
</dbReference>
<keyword evidence="6" id="KW-1185">Reference proteome</keyword>
<dbReference type="CDD" id="cd23591">
    <property type="entry name" value="TFP_LU_ECD_Crim"/>
    <property type="match status" value="1"/>
</dbReference>
<accession>A0A1W0WA90</accession>
<feature type="chain" id="PRO_5013275062" description="Protein sleepless" evidence="4">
    <location>
        <begin position="24"/>
        <end position="160"/>
    </location>
</feature>
<dbReference type="GO" id="GO:0030431">
    <property type="term" value="P:sleep"/>
    <property type="evidence" value="ECO:0007669"/>
    <property type="project" value="InterPro"/>
</dbReference>
<dbReference type="Pfam" id="PF17064">
    <property type="entry name" value="QVR"/>
    <property type="match status" value="1"/>
</dbReference>
<comment type="caution">
    <text evidence="5">The sequence shown here is derived from an EMBL/GenBank/DDBJ whole genome shotgun (WGS) entry which is preliminary data.</text>
</comment>
<evidence type="ECO:0000256" key="4">
    <source>
        <dbReference type="SAM" id="SignalP"/>
    </source>
</evidence>
<dbReference type="Proteomes" id="UP000192578">
    <property type="component" value="Unassembled WGS sequence"/>
</dbReference>
<evidence type="ECO:0000256" key="3">
    <source>
        <dbReference type="SAM" id="Phobius"/>
    </source>
</evidence>
<organism evidence="5 6">
    <name type="scientific">Hypsibius exemplaris</name>
    <name type="common">Freshwater tardigrade</name>
    <dbReference type="NCBI Taxonomy" id="2072580"/>
    <lineage>
        <taxon>Eukaryota</taxon>
        <taxon>Metazoa</taxon>
        <taxon>Ecdysozoa</taxon>
        <taxon>Tardigrada</taxon>
        <taxon>Eutardigrada</taxon>
        <taxon>Parachela</taxon>
        <taxon>Hypsibioidea</taxon>
        <taxon>Hypsibiidae</taxon>
        <taxon>Hypsibius</taxon>
    </lineage>
</organism>
<feature type="transmembrane region" description="Helical" evidence="3">
    <location>
        <begin position="140"/>
        <end position="159"/>
    </location>
</feature>
<name>A0A1W0WA90_HYPEX</name>
<dbReference type="InterPro" id="IPR031424">
    <property type="entry name" value="QVR-like"/>
</dbReference>
<gene>
    <name evidence="5" type="ORF">BV898_13590</name>
</gene>
<sequence>MTIGWYFQLIVAIILIVTGKGHSLRCYACMGTQPGCSADRLDWHLVKNMECPDVQDVCVKITEKILGTYLTTRGCMSIMTSLRRDIPGDHYEGCRRGAEDVRYNKDVQAYHPHQNAVSTGDVTFCFCAWDNYCNNGNLSLSKALLLFFNLFVLKLLFLVM</sequence>
<dbReference type="SUPFAM" id="SSF57302">
    <property type="entry name" value="Snake toxin-like"/>
    <property type="match status" value="1"/>
</dbReference>
<evidence type="ECO:0000313" key="5">
    <source>
        <dbReference type="EMBL" id="OQV12111.1"/>
    </source>
</evidence>
<dbReference type="PANTHER" id="PTHR33562">
    <property type="entry name" value="ATILLA, ISOFORM B-RELATED-RELATED"/>
    <property type="match status" value="1"/>
</dbReference>
<keyword evidence="1 4" id="KW-0732">Signal</keyword>
<evidence type="ECO:0008006" key="7">
    <source>
        <dbReference type="Google" id="ProtNLM"/>
    </source>
</evidence>
<keyword evidence="3" id="KW-1133">Transmembrane helix</keyword>